<dbReference type="Proteomes" id="UP001153954">
    <property type="component" value="Unassembled WGS sequence"/>
</dbReference>
<evidence type="ECO:0000313" key="1">
    <source>
        <dbReference type="EMBL" id="CAH2103397.1"/>
    </source>
</evidence>
<sequence>MNCPTRLISLHIHYQEVPVLVTRVDVNEIRIMTKRSLCTGRFLTMHKRRKKRLLTRSLRMGAALLDDLQFGQCILKQSVTWKFNAFALENVSGAYCPRLCLVRLSVTYCLLVGRDWL</sequence>
<evidence type="ECO:0000313" key="2">
    <source>
        <dbReference type="Proteomes" id="UP001153954"/>
    </source>
</evidence>
<gene>
    <name evidence="1" type="ORF">EEDITHA_LOCUS17917</name>
</gene>
<protein>
    <submittedName>
        <fullName evidence="1">Uncharacterized protein</fullName>
    </submittedName>
</protein>
<keyword evidence="2" id="KW-1185">Reference proteome</keyword>
<name>A0AAU9UZD7_EUPED</name>
<reference evidence="1" key="1">
    <citation type="submission" date="2022-03" db="EMBL/GenBank/DDBJ databases">
        <authorList>
            <person name="Tunstrom K."/>
        </authorList>
    </citation>
    <scope>NUCLEOTIDE SEQUENCE</scope>
</reference>
<dbReference type="EMBL" id="CAKOGL010000026">
    <property type="protein sequence ID" value="CAH2103397.1"/>
    <property type="molecule type" value="Genomic_DNA"/>
</dbReference>
<proteinExistence type="predicted"/>
<comment type="caution">
    <text evidence="1">The sequence shown here is derived from an EMBL/GenBank/DDBJ whole genome shotgun (WGS) entry which is preliminary data.</text>
</comment>
<organism evidence="1 2">
    <name type="scientific">Euphydryas editha</name>
    <name type="common">Edith's checkerspot</name>
    <dbReference type="NCBI Taxonomy" id="104508"/>
    <lineage>
        <taxon>Eukaryota</taxon>
        <taxon>Metazoa</taxon>
        <taxon>Ecdysozoa</taxon>
        <taxon>Arthropoda</taxon>
        <taxon>Hexapoda</taxon>
        <taxon>Insecta</taxon>
        <taxon>Pterygota</taxon>
        <taxon>Neoptera</taxon>
        <taxon>Endopterygota</taxon>
        <taxon>Lepidoptera</taxon>
        <taxon>Glossata</taxon>
        <taxon>Ditrysia</taxon>
        <taxon>Papilionoidea</taxon>
        <taxon>Nymphalidae</taxon>
        <taxon>Nymphalinae</taxon>
        <taxon>Euphydryas</taxon>
    </lineage>
</organism>
<accession>A0AAU9UZD7</accession>
<dbReference type="AlphaFoldDB" id="A0AAU9UZD7"/>